<dbReference type="GeneID" id="28769080"/>
<protein>
    <submittedName>
        <fullName evidence="1">Uncharacterized protein</fullName>
    </submittedName>
</protein>
<evidence type="ECO:0000313" key="2">
    <source>
        <dbReference type="Proteomes" id="UP000077069"/>
    </source>
</evidence>
<proteinExistence type="predicted"/>
<accession>A0A177C2K6</accession>
<dbReference type="AlphaFoldDB" id="A0A177C2K6"/>
<dbReference type="Proteomes" id="UP000077069">
    <property type="component" value="Unassembled WGS sequence"/>
</dbReference>
<organism evidence="1 2">
    <name type="scientific">Paraphaeosphaeria sporulosa</name>
    <dbReference type="NCBI Taxonomy" id="1460663"/>
    <lineage>
        <taxon>Eukaryota</taxon>
        <taxon>Fungi</taxon>
        <taxon>Dikarya</taxon>
        <taxon>Ascomycota</taxon>
        <taxon>Pezizomycotina</taxon>
        <taxon>Dothideomycetes</taxon>
        <taxon>Pleosporomycetidae</taxon>
        <taxon>Pleosporales</taxon>
        <taxon>Massarineae</taxon>
        <taxon>Didymosphaeriaceae</taxon>
        <taxon>Paraphaeosphaeria</taxon>
    </lineage>
</organism>
<evidence type="ECO:0000313" key="1">
    <source>
        <dbReference type="EMBL" id="OAG01675.1"/>
    </source>
</evidence>
<dbReference type="RefSeq" id="XP_018032040.1">
    <property type="nucleotide sequence ID" value="XM_018185594.1"/>
</dbReference>
<dbReference type="InParanoid" id="A0A177C2K6"/>
<gene>
    <name evidence="1" type="ORF">CC84DRAFT_210951</name>
</gene>
<name>A0A177C2K6_9PLEO</name>
<dbReference type="EMBL" id="KV441557">
    <property type="protein sequence ID" value="OAG01675.1"/>
    <property type="molecule type" value="Genomic_DNA"/>
</dbReference>
<keyword evidence="2" id="KW-1185">Reference proteome</keyword>
<reference evidence="1 2" key="1">
    <citation type="submission" date="2016-05" db="EMBL/GenBank/DDBJ databases">
        <title>Comparative analysis of secretome profiles of manganese(II)-oxidizing ascomycete fungi.</title>
        <authorList>
            <consortium name="DOE Joint Genome Institute"/>
            <person name="Zeiner C.A."/>
            <person name="Purvine S.O."/>
            <person name="Zink E.M."/>
            <person name="Wu S."/>
            <person name="Pasa-Tolic L."/>
            <person name="Chaput D.L."/>
            <person name="Haridas S."/>
            <person name="Grigoriev I.V."/>
            <person name="Santelli C.M."/>
            <person name="Hansel C.M."/>
        </authorList>
    </citation>
    <scope>NUCLEOTIDE SEQUENCE [LARGE SCALE GENOMIC DNA]</scope>
    <source>
        <strain evidence="1 2">AP3s5-JAC2a</strain>
    </source>
</reference>
<sequence length="112" mass="12020">MRGVRSYGVLGGVRNEPWRCSSLVGMAPVALSRNAALRSPSRRWPHEQAMVNSCTCAPFTLLSLTPIVFALQDCRNNAAPQLTVPLARAQAMFPGAPPTHPLSSALPWVAPT</sequence>